<feature type="transmembrane region" description="Helical" evidence="8">
    <location>
        <begin position="106"/>
        <end position="125"/>
    </location>
</feature>
<accession>A0A6M7USF7</accession>
<dbReference type="PANTHER" id="PTHR30269">
    <property type="entry name" value="TRANSMEMBRANE PROTEIN YFCA"/>
    <property type="match status" value="1"/>
</dbReference>
<evidence type="ECO:0000256" key="8">
    <source>
        <dbReference type="RuleBase" id="RU363041"/>
    </source>
</evidence>
<evidence type="ECO:0000256" key="3">
    <source>
        <dbReference type="ARBA" id="ARBA00022448"/>
    </source>
</evidence>
<evidence type="ECO:0000256" key="2">
    <source>
        <dbReference type="ARBA" id="ARBA00009142"/>
    </source>
</evidence>
<comment type="subcellular location">
    <subcellularLocation>
        <location evidence="1 8">Cell membrane</location>
        <topology evidence="1 8">Multi-pass membrane protein</topology>
    </subcellularLocation>
</comment>
<keyword evidence="6 8" id="KW-1133">Transmembrane helix</keyword>
<dbReference type="KEGG" id="merd:EB233_13335"/>
<evidence type="ECO:0000313" key="9">
    <source>
        <dbReference type="EMBL" id="QKC79802.1"/>
    </source>
</evidence>
<feature type="transmembrane region" description="Helical" evidence="8">
    <location>
        <begin position="175"/>
        <end position="192"/>
    </location>
</feature>
<organism evidence="9 10">
    <name type="scientific">Mesorhizobium erdmanii</name>
    <dbReference type="NCBI Taxonomy" id="1777866"/>
    <lineage>
        <taxon>Bacteria</taxon>
        <taxon>Pseudomonadati</taxon>
        <taxon>Pseudomonadota</taxon>
        <taxon>Alphaproteobacteria</taxon>
        <taxon>Hyphomicrobiales</taxon>
        <taxon>Phyllobacteriaceae</taxon>
        <taxon>Mesorhizobium</taxon>
    </lineage>
</organism>
<dbReference type="Proteomes" id="UP000503339">
    <property type="component" value="Chromosome"/>
</dbReference>
<feature type="transmembrane region" description="Helical" evidence="8">
    <location>
        <begin position="198"/>
        <end position="218"/>
    </location>
</feature>
<feature type="transmembrane region" description="Helical" evidence="8">
    <location>
        <begin position="52"/>
        <end position="73"/>
    </location>
</feature>
<dbReference type="PANTHER" id="PTHR30269:SF37">
    <property type="entry name" value="MEMBRANE TRANSPORTER PROTEIN"/>
    <property type="match status" value="1"/>
</dbReference>
<feature type="transmembrane region" description="Helical" evidence="8">
    <location>
        <begin position="12"/>
        <end position="40"/>
    </location>
</feature>
<protein>
    <recommendedName>
        <fullName evidence="8">Probable membrane transporter protein</fullName>
    </recommendedName>
</protein>
<dbReference type="Pfam" id="PF01925">
    <property type="entry name" value="TauE"/>
    <property type="match status" value="1"/>
</dbReference>
<keyword evidence="4 8" id="KW-1003">Cell membrane</keyword>
<sequence>MADPLLSGHADGAVLFLLAVAFIAGLARGFSGFGAALIFMPLASSVIGPQSTAPLLLIIDALAALGLLPRGWLLADRRSVGTMTLGALVGVPLGTYALTRMDPLTLRWGIVALVVLLLGLLMSGWRYHGRPATPLTVGVGGLAGFFSGAAQVGGPPVVAYWLGGGGNGEIVRANIVLYFALSSALTGVSYLAGGLITLPVLALALVTGPFYGLGLYLGSHLFGRTSERGYRWACYGLIAMASIVSLPVLDTMLGR</sequence>
<dbReference type="EMBL" id="CP033361">
    <property type="protein sequence ID" value="QKC79802.1"/>
    <property type="molecule type" value="Genomic_DNA"/>
</dbReference>
<gene>
    <name evidence="9" type="ORF">EB233_13335</name>
</gene>
<keyword evidence="5 8" id="KW-0812">Transmembrane</keyword>
<comment type="similarity">
    <text evidence="2 8">Belongs to the 4-toluene sulfonate uptake permease (TSUP) (TC 2.A.102) family.</text>
</comment>
<dbReference type="InterPro" id="IPR052017">
    <property type="entry name" value="TSUP"/>
</dbReference>
<evidence type="ECO:0000256" key="5">
    <source>
        <dbReference type="ARBA" id="ARBA00022692"/>
    </source>
</evidence>
<evidence type="ECO:0000313" key="10">
    <source>
        <dbReference type="Proteomes" id="UP000503339"/>
    </source>
</evidence>
<keyword evidence="7 8" id="KW-0472">Membrane</keyword>
<evidence type="ECO:0000256" key="1">
    <source>
        <dbReference type="ARBA" id="ARBA00004651"/>
    </source>
</evidence>
<evidence type="ECO:0000256" key="4">
    <source>
        <dbReference type="ARBA" id="ARBA00022475"/>
    </source>
</evidence>
<dbReference type="GO" id="GO:0005886">
    <property type="term" value="C:plasma membrane"/>
    <property type="evidence" value="ECO:0007669"/>
    <property type="project" value="UniProtKB-SubCell"/>
</dbReference>
<feature type="transmembrane region" description="Helical" evidence="8">
    <location>
        <begin position="230"/>
        <end position="249"/>
    </location>
</feature>
<feature type="transmembrane region" description="Helical" evidence="8">
    <location>
        <begin position="137"/>
        <end position="163"/>
    </location>
</feature>
<keyword evidence="10" id="KW-1185">Reference proteome</keyword>
<keyword evidence="3" id="KW-0813">Transport</keyword>
<name>A0A6M7USF7_9HYPH</name>
<reference evidence="9 10" key="1">
    <citation type="submission" date="2018-10" db="EMBL/GenBank/DDBJ databases">
        <authorList>
            <person name="Perry B.J."/>
            <person name="Sullivan J.T."/>
            <person name="Murphy R.J.T."/>
            <person name="Ramsay J.P."/>
            <person name="Ronson C.W."/>
        </authorList>
    </citation>
    <scope>NUCLEOTIDE SEQUENCE [LARGE SCALE GENOMIC DNA]</scope>
    <source>
        <strain evidence="9 10">NZP2014</strain>
    </source>
</reference>
<proteinExistence type="inferred from homology"/>
<evidence type="ECO:0000256" key="7">
    <source>
        <dbReference type="ARBA" id="ARBA00023136"/>
    </source>
</evidence>
<evidence type="ECO:0000256" key="6">
    <source>
        <dbReference type="ARBA" id="ARBA00022989"/>
    </source>
</evidence>
<dbReference type="AlphaFoldDB" id="A0A6M7USF7"/>
<dbReference type="RefSeq" id="WP_155765330.1">
    <property type="nucleotide sequence ID" value="NZ_CP033361.1"/>
</dbReference>
<dbReference type="InterPro" id="IPR002781">
    <property type="entry name" value="TM_pro_TauE-like"/>
</dbReference>